<dbReference type="Proteomes" id="UP000515160">
    <property type="component" value="Chromosome 2R"/>
</dbReference>
<name>A0A6P8XS06_DROAB</name>
<evidence type="ECO:0000313" key="6">
    <source>
        <dbReference type="RefSeq" id="XP_034115928.1"/>
    </source>
</evidence>
<dbReference type="RefSeq" id="XP_034115928.1">
    <property type="nucleotide sequence ID" value="XM_034260037.2"/>
</dbReference>
<feature type="region of interest" description="Disordered" evidence="3">
    <location>
        <begin position="443"/>
        <end position="463"/>
    </location>
</feature>
<proteinExistence type="predicted"/>
<accession>A0A6P8XS06</accession>
<reference evidence="6" key="1">
    <citation type="submission" date="2025-08" db="UniProtKB">
        <authorList>
            <consortium name="RefSeq"/>
        </authorList>
    </citation>
    <scope>IDENTIFICATION</scope>
    <source>
        <strain evidence="6">15112-1751.03</strain>
        <tissue evidence="6">Whole Adult</tissue>
    </source>
</reference>
<protein>
    <submittedName>
        <fullName evidence="6">Uncharacterized protein LOC117575707</fullName>
    </submittedName>
</protein>
<dbReference type="CDD" id="cd05380">
    <property type="entry name" value="CAP_euk"/>
    <property type="match status" value="1"/>
</dbReference>
<comment type="subcellular location">
    <subcellularLocation>
        <location evidence="1">Secreted</location>
    </subcellularLocation>
</comment>
<keyword evidence="4" id="KW-0732">Signal</keyword>
<feature type="region of interest" description="Disordered" evidence="3">
    <location>
        <begin position="309"/>
        <end position="372"/>
    </location>
</feature>
<sequence length="463" mass="52175">MNSCWRTFVAIALIWASEVFLVHADGNSTAEESTTPKVTQSNEATPPKAEVESTPLPPKEQLSNNEDNEDLLGDTYQPTQNYCDPSLCENKAHVACERHKKGKLISDYYSKACPRAARWLPLENDTKTLILDTINGMRDKVAHGGFDAFLPAIRMASVQWDDELAYLAKHNVLKCRLHRDHCRNTARYKNVGQTVAFREVRPGRGDTTDTAIVRMIQLWFKEHEVATMADMEAYKGRHGRPRENFYQLMMENSHKVGCATLLQMKNGWMKWFLCCNYAHGATLDKPIYKSSLKSGIGCQTGKHPEYENLCSPEEPYDEQTASTNSTTSPNSAVVKSRTNNPSPEEATAETANPDDRVVTTGYQNDTQSLAGPNNLSGNKRFLNININANININIGLVNINIGKRSSAKERRVEIITSNHEVDVEVIPEKYQQMERMVRRSNRLRSAKRKHGASHHAHHGRAKH</sequence>
<feature type="compositionally biased region" description="Polar residues" evidence="3">
    <location>
        <begin position="28"/>
        <end position="44"/>
    </location>
</feature>
<feature type="signal peptide" evidence="4">
    <location>
        <begin position="1"/>
        <end position="24"/>
    </location>
</feature>
<dbReference type="OrthoDB" id="414826at2759"/>
<feature type="region of interest" description="Disordered" evidence="3">
    <location>
        <begin position="28"/>
        <end position="75"/>
    </location>
</feature>
<evidence type="ECO:0000256" key="1">
    <source>
        <dbReference type="ARBA" id="ARBA00004613"/>
    </source>
</evidence>
<dbReference type="AlphaFoldDB" id="A0A6P8XS06"/>
<evidence type="ECO:0000313" key="5">
    <source>
        <dbReference type="Proteomes" id="UP000515160"/>
    </source>
</evidence>
<feature type="compositionally biased region" description="Low complexity" evidence="3">
    <location>
        <begin position="320"/>
        <end position="332"/>
    </location>
</feature>
<evidence type="ECO:0000256" key="2">
    <source>
        <dbReference type="ARBA" id="ARBA00022525"/>
    </source>
</evidence>
<dbReference type="GO" id="GO:0005576">
    <property type="term" value="C:extracellular region"/>
    <property type="evidence" value="ECO:0007669"/>
    <property type="project" value="UniProtKB-SubCell"/>
</dbReference>
<dbReference type="SMART" id="SM00198">
    <property type="entry name" value="SCP"/>
    <property type="match status" value="1"/>
</dbReference>
<evidence type="ECO:0000256" key="3">
    <source>
        <dbReference type="SAM" id="MobiDB-lite"/>
    </source>
</evidence>
<keyword evidence="5" id="KW-1185">Reference proteome</keyword>
<feature type="chain" id="PRO_5043534553" evidence="4">
    <location>
        <begin position="25"/>
        <end position="463"/>
    </location>
</feature>
<dbReference type="Pfam" id="PF00188">
    <property type="entry name" value="CAP"/>
    <property type="match status" value="1"/>
</dbReference>
<dbReference type="Gene3D" id="3.40.33.10">
    <property type="entry name" value="CAP"/>
    <property type="match status" value="1"/>
</dbReference>
<gene>
    <name evidence="6" type="primary">LOC117575707</name>
</gene>
<dbReference type="InterPro" id="IPR035940">
    <property type="entry name" value="CAP_sf"/>
</dbReference>
<feature type="compositionally biased region" description="Polar residues" evidence="3">
    <location>
        <begin position="360"/>
        <end position="372"/>
    </location>
</feature>
<dbReference type="InterPro" id="IPR014044">
    <property type="entry name" value="CAP_dom"/>
</dbReference>
<keyword evidence="2" id="KW-0964">Secreted</keyword>
<dbReference type="SUPFAM" id="SSF55797">
    <property type="entry name" value="PR-1-like"/>
    <property type="match status" value="1"/>
</dbReference>
<evidence type="ECO:0000256" key="4">
    <source>
        <dbReference type="SAM" id="SignalP"/>
    </source>
</evidence>
<organism evidence="5 6">
    <name type="scientific">Drosophila albomicans</name>
    <name type="common">Fruit fly</name>
    <dbReference type="NCBI Taxonomy" id="7291"/>
    <lineage>
        <taxon>Eukaryota</taxon>
        <taxon>Metazoa</taxon>
        <taxon>Ecdysozoa</taxon>
        <taxon>Arthropoda</taxon>
        <taxon>Hexapoda</taxon>
        <taxon>Insecta</taxon>
        <taxon>Pterygota</taxon>
        <taxon>Neoptera</taxon>
        <taxon>Endopterygota</taxon>
        <taxon>Diptera</taxon>
        <taxon>Brachycera</taxon>
        <taxon>Muscomorpha</taxon>
        <taxon>Ephydroidea</taxon>
        <taxon>Drosophilidae</taxon>
        <taxon>Drosophila</taxon>
    </lineage>
</organism>
<dbReference type="GeneID" id="117575707"/>